<protein>
    <submittedName>
        <fullName evidence="3">Siderophore-interacting protein</fullName>
    </submittedName>
</protein>
<dbReference type="OrthoDB" id="9814826at2"/>
<dbReference type="FunFam" id="2.40.30.10:FF:000055">
    <property type="entry name" value="Siderophore-interacting family protein"/>
    <property type="match status" value="1"/>
</dbReference>
<dbReference type="InterPro" id="IPR013113">
    <property type="entry name" value="SIP_FAD-bd"/>
</dbReference>
<gene>
    <name evidence="3" type="ORF">DWU99_20120</name>
</gene>
<dbReference type="RefSeq" id="WP_115479889.1">
    <property type="nucleotide sequence ID" value="NZ_QRBF01000011.1"/>
</dbReference>
<proteinExistence type="inferred from homology"/>
<reference evidence="3 4" key="1">
    <citation type="submission" date="2018-07" db="EMBL/GenBank/DDBJ databases">
        <title>Dyella monticola sp. nov. and Dyella psychrodurans sp. nov. isolated from monsoon evergreen broad-leaved forest soil of Dinghu Mountain, China.</title>
        <authorList>
            <person name="Gao Z."/>
            <person name="Qiu L."/>
        </authorList>
    </citation>
    <scope>NUCLEOTIDE SEQUENCE [LARGE SCALE GENOMIC DNA]</scope>
    <source>
        <strain evidence="3 4">4MSK11</strain>
    </source>
</reference>
<evidence type="ECO:0000256" key="1">
    <source>
        <dbReference type="ARBA" id="ARBA00035644"/>
    </source>
</evidence>
<dbReference type="Gene3D" id="3.40.50.80">
    <property type="entry name" value="Nucleotide-binding domain of ferredoxin-NADP reductase (FNR) module"/>
    <property type="match status" value="1"/>
</dbReference>
<keyword evidence="4" id="KW-1185">Reference proteome</keyword>
<dbReference type="InterPro" id="IPR039261">
    <property type="entry name" value="FNR_nucleotide-bd"/>
</dbReference>
<dbReference type="CDD" id="cd06193">
    <property type="entry name" value="siderophore_interacting"/>
    <property type="match status" value="1"/>
</dbReference>
<evidence type="ECO:0000313" key="3">
    <source>
        <dbReference type="EMBL" id="RDS80072.1"/>
    </source>
</evidence>
<comment type="caution">
    <text evidence="3">The sequence shown here is derived from an EMBL/GenBank/DDBJ whole genome shotgun (WGS) entry which is preliminary data.</text>
</comment>
<dbReference type="GO" id="GO:0016491">
    <property type="term" value="F:oxidoreductase activity"/>
    <property type="evidence" value="ECO:0007669"/>
    <property type="project" value="InterPro"/>
</dbReference>
<dbReference type="InterPro" id="IPR017938">
    <property type="entry name" value="Riboflavin_synthase-like_b-brl"/>
</dbReference>
<dbReference type="SUPFAM" id="SSF63380">
    <property type="entry name" value="Riboflavin synthase domain-like"/>
    <property type="match status" value="1"/>
</dbReference>
<dbReference type="InterPro" id="IPR017927">
    <property type="entry name" value="FAD-bd_FR_type"/>
</dbReference>
<dbReference type="AlphaFoldDB" id="A0A370WVB5"/>
<name>A0A370WVB5_9GAMM</name>
<organism evidence="3 4">
    <name type="scientific">Dyella psychrodurans</name>
    <dbReference type="NCBI Taxonomy" id="1927960"/>
    <lineage>
        <taxon>Bacteria</taxon>
        <taxon>Pseudomonadati</taxon>
        <taxon>Pseudomonadota</taxon>
        <taxon>Gammaproteobacteria</taxon>
        <taxon>Lysobacterales</taxon>
        <taxon>Rhodanobacteraceae</taxon>
        <taxon>Dyella</taxon>
    </lineage>
</organism>
<dbReference type="PROSITE" id="PS51384">
    <property type="entry name" value="FAD_FR"/>
    <property type="match status" value="1"/>
</dbReference>
<dbReference type="InterPro" id="IPR039374">
    <property type="entry name" value="SIP_fam"/>
</dbReference>
<dbReference type="EMBL" id="QRBF01000011">
    <property type="protein sequence ID" value="RDS80072.1"/>
    <property type="molecule type" value="Genomic_DNA"/>
</dbReference>
<dbReference type="PANTHER" id="PTHR30157:SF0">
    <property type="entry name" value="NADPH-DEPENDENT FERRIC-CHELATE REDUCTASE"/>
    <property type="match status" value="1"/>
</dbReference>
<dbReference type="InterPro" id="IPR007037">
    <property type="entry name" value="SIP_rossman_dom"/>
</dbReference>
<dbReference type="Pfam" id="PF08021">
    <property type="entry name" value="FAD_binding_9"/>
    <property type="match status" value="1"/>
</dbReference>
<dbReference type="Proteomes" id="UP000255334">
    <property type="component" value="Unassembled WGS sequence"/>
</dbReference>
<dbReference type="Gene3D" id="2.40.30.10">
    <property type="entry name" value="Translation factors"/>
    <property type="match status" value="1"/>
</dbReference>
<comment type="similarity">
    <text evidence="1">Belongs to the SIP oxidoreductase family.</text>
</comment>
<dbReference type="Pfam" id="PF04954">
    <property type="entry name" value="SIP"/>
    <property type="match status" value="1"/>
</dbReference>
<sequence>MTRHAHRMVRHTLARRTIEVLSAKRITPHMQRIVFGGDELRGFTSEASDDHVKLFFPNGQGELVLPTLGPNGPEFPAGALPSPMRDYTPRYFDASRLELTIDFVVHGDGPASTWAEQAAPGQRIALAGPRGSFLMAEDFDHVVLVGDETALPAIGRRLDELPEHAHAIALIEIPEKADRLPLGSRAEFDVTWLERDGVDAAQSDLLERALRELPELSGDTFYWIATESRRVRAIRKYLAEECGVPKEWIRATGYWQAGGTDDDED</sequence>
<evidence type="ECO:0000259" key="2">
    <source>
        <dbReference type="PROSITE" id="PS51384"/>
    </source>
</evidence>
<feature type="domain" description="FAD-binding FR-type" evidence="2">
    <location>
        <begin position="13"/>
        <end position="136"/>
    </location>
</feature>
<dbReference type="PANTHER" id="PTHR30157">
    <property type="entry name" value="FERRIC REDUCTASE, NADPH-DEPENDENT"/>
    <property type="match status" value="1"/>
</dbReference>
<accession>A0A370WVB5</accession>
<evidence type="ECO:0000313" key="4">
    <source>
        <dbReference type="Proteomes" id="UP000255334"/>
    </source>
</evidence>